<evidence type="ECO:0000256" key="3">
    <source>
        <dbReference type="ARBA" id="ARBA00022917"/>
    </source>
</evidence>
<dbReference type="Pfam" id="PF00707">
    <property type="entry name" value="IF3_C"/>
    <property type="match status" value="1"/>
</dbReference>
<evidence type="ECO:0000256" key="6">
    <source>
        <dbReference type="RuleBase" id="RU000646"/>
    </source>
</evidence>
<evidence type="ECO:0000256" key="4">
    <source>
        <dbReference type="HAMAP-Rule" id="MF_00080"/>
    </source>
</evidence>
<dbReference type="AlphaFoldDB" id="A0A9D1E677"/>
<dbReference type="PANTHER" id="PTHR10938:SF0">
    <property type="entry name" value="TRANSLATION INITIATION FACTOR IF-3, MITOCHONDRIAL"/>
    <property type="match status" value="1"/>
</dbReference>
<dbReference type="SUPFAM" id="SSF54364">
    <property type="entry name" value="Translation initiation factor IF3, N-terminal domain"/>
    <property type="match status" value="1"/>
</dbReference>
<sequence length="172" mass="19655">MERKDFYQVNQQIRDREVRLIDAEGNMVGVMPANQALRLADEAELDLVKISPNAVPPVCKIMDYSKFKYEQAKKDKENRRNQTIVELKEIRLSMTIDVGDIAVKTKQCLKFLEQGNKVKVSIRMKGRENARSYQGVKVMEDFFAGLNGKAVQDKKPVAEGRFITMMLSPAKN</sequence>
<proteinExistence type="inferred from homology"/>
<dbReference type="GO" id="GO:0003743">
    <property type="term" value="F:translation initiation factor activity"/>
    <property type="evidence" value="ECO:0007669"/>
    <property type="project" value="UniProtKB-UniRule"/>
</dbReference>
<dbReference type="NCBIfam" id="TIGR00168">
    <property type="entry name" value="infC"/>
    <property type="match status" value="1"/>
</dbReference>
<name>A0A9D1E677_9FIRM</name>
<dbReference type="Gene3D" id="3.10.20.80">
    <property type="entry name" value="Translation initiation factor 3 (IF-3), N-terminal domain"/>
    <property type="match status" value="1"/>
</dbReference>
<dbReference type="InterPro" id="IPR036788">
    <property type="entry name" value="T_IF-3_C_sf"/>
</dbReference>
<protein>
    <recommendedName>
        <fullName evidence="4 5">Translation initiation factor IF-3</fullName>
    </recommendedName>
</protein>
<dbReference type="SUPFAM" id="SSF55200">
    <property type="entry name" value="Translation initiation factor IF3, C-terminal domain"/>
    <property type="match status" value="1"/>
</dbReference>
<dbReference type="PANTHER" id="PTHR10938">
    <property type="entry name" value="TRANSLATION INITIATION FACTOR IF-3"/>
    <property type="match status" value="1"/>
</dbReference>
<evidence type="ECO:0000256" key="1">
    <source>
        <dbReference type="ARBA" id="ARBA00005439"/>
    </source>
</evidence>
<dbReference type="HAMAP" id="MF_00080">
    <property type="entry name" value="IF_3"/>
    <property type="match status" value="1"/>
</dbReference>
<dbReference type="InterPro" id="IPR019813">
    <property type="entry name" value="Translation_initiation_fac3_CS"/>
</dbReference>
<comment type="similarity">
    <text evidence="1 4 6">Belongs to the IF-3 family.</text>
</comment>
<dbReference type="GO" id="GO:0005829">
    <property type="term" value="C:cytosol"/>
    <property type="evidence" value="ECO:0007669"/>
    <property type="project" value="TreeGrafter"/>
</dbReference>
<comment type="function">
    <text evidence="4 6">IF-3 binds to the 30S ribosomal subunit and shifts the equilibrium between 70S ribosomes and their 50S and 30S subunits in favor of the free subunits, thus enhancing the availability of 30S subunits on which protein synthesis initiation begins.</text>
</comment>
<dbReference type="InterPro" id="IPR019814">
    <property type="entry name" value="Translation_initiation_fac_3_N"/>
</dbReference>
<evidence type="ECO:0000256" key="2">
    <source>
        <dbReference type="ARBA" id="ARBA00022540"/>
    </source>
</evidence>
<dbReference type="Gene3D" id="3.30.110.10">
    <property type="entry name" value="Translation initiation factor 3 (IF-3), C-terminal domain"/>
    <property type="match status" value="1"/>
</dbReference>
<dbReference type="GO" id="GO:0032790">
    <property type="term" value="P:ribosome disassembly"/>
    <property type="evidence" value="ECO:0007669"/>
    <property type="project" value="TreeGrafter"/>
</dbReference>
<keyword evidence="2 4" id="KW-0396">Initiation factor</keyword>
<dbReference type="Pfam" id="PF05198">
    <property type="entry name" value="IF3_N"/>
    <property type="match status" value="1"/>
</dbReference>
<keyword evidence="4" id="KW-0963">Cytoplasm</keyword>
<accession>A0A9D1E677</accession>
<evidence type="ECO:0000259" key="7">
    <source>
        <dbReference type="Pfam" id="PF00707"/>
    </source>
</evidence>
<dbReference type="EMBL" id="DVHK01000093">
    <property type="protein sequence ID" value="HIR67257.1"/>
    <property type="molecule type" value="Genomic_DNA"/>
</dbReference>
<comment type="subcellular location">
    <subcellularLocation>
        <location evidence="4 6">Cytoplasm</location>
    </subcellularLocation>
</comment>
<dbReference type="FunFam" id="3.10.20.80:FF:000001">
    <property type="entry name" value="Translation initiation factor IF-3"/>
    <property type="match status" value="1"/>
</dbReference>
<comment type="subunit">
    <text evidence="4 6">Monomer.</text>
</comment>
<feature type="domain" description="Translation initiation factor 3 N-terminal" evidence="8">
    <location>
        <begin position="9"/>
        <end position="78"/>
    </location>
</feature>
<reference evidence="9" key="2">
    <citation type="journal article" date="2021" name="PeerJ">
        <title>Extensive microbial diversity within the chicken gut microbiome revealed by metagenomics and culture.</title>
        <authorList>
            <person name="Gilroy R."/>
            <person name="Ravi A."/>
            <person name="Getino M."/>
            <person name="Pursley I."/>
            <person name="Horton D.L."/>
            <person name="Alikhan N.F."/>
            <person name="Baker D."/>
            <person name="Gharbi K."/>
            <person name="Hall N."/>
            <person name="Watson M."/>
            <person name="Adriaenssens E.M."/>
            <person name="Foster-Nyarko E."/>
            <person name="Jarju S."/>
            <person name="Secka A."/>
            <person name="Antonio M."/>
            <person name="Oren A."/>
            <person name="Chaudhuri R.R."/>
            <person name="La Ragione R."/>
            <person name="Hildebrand F."/>
            <person name="Pallen M.J."/>
        </authorList>
    </citation>
    <scope>NUCLEOTIDE SEQUENCE</scope>
    <source>
        <strain evidence="9">ChiW16-3235</strain>
    </source>
</reference>
<gene>
    <name evidence="4" type="primary">infC</name>
    <name evidence="9" type="ORF">IAB94_04350</name>
</gene>
<keyword evidence="3 4" id="KW-0648">Protein biosynthesis</keyword>
<dbReference type="GO" id="GO:0043022">
    <property type="term" value="F:ribosome binding"/>
    <property type="evidence" value="ECO:0007669"/>
    <property type="project" value="TreeGrafter"/>
</dbReference>
<organism evidence="9 10">
    <name type="scientific">Candidatus Coproplasma avicola</name>
    <dbReference type="NCBI Taxonomy" id="2840744"/>
    <lineage>
        <taxon>Bacteria</taxon>
        <taxon>Bacillati</taxon>
        <taxon>Bacillota</taxon>
        <taxon>Clostridia</taxon>
        <taxon>Eubacteriales</taxon>
        <taxon>Candidatus Coproplasma</taxon>
    </lineage>
</organism>
<evidence type="ECO:0000313" key="9">
    <source>
        <dbReference type="EMBL" id="HIR67257.1"/>
    </source>
</evidence>
<evidence type="ECO:0000259" key="8">
    <source>
        <dbReference type="Pfam" id="PF05198"/>
    </source>
</evidence>
<dbReference type="InterPro" id="IPR001288">
    <property type="entry name" value="Translation_initiation_fac_3"/>
</dbReference>
<reference evidence="9" key="1">
    <citation type="submission" date="2020-10" db="EMBL/GenBank/DDBJ databases">
        <authorList>
            <person name="Gilroy R."/>
        </authorList>
    </citation>
    <scope>NUCLEOTIDE SEQUENCE</scope>
    <source>
        <strain evidence="9">ChiW16-3235</strain>
    </source>
</reference>
<comment type="caution">
    <text evidence="9">The sequence shown here is derived from an EMBL/GenBank/DDBJ whole genome shotgun (WGS) entry which is preliminary data.</text>
</comment>
<dbReference type="GO" id="GO:0016020">
    <property type="term" value="C:membrane"/>
    <property type="evidence" value="ECO:0007669"/>
    <property type="project" value="TreeGrafter"/>
</dbReference>
<dbReference type="InterPro" id="IPR019815">
    <property type="entry name" value="Translation_initiation_fac_3_C"/>
</dbReference>
<feature type="domain" description="Translation initiation factor 3 C-terminal" evidence="7">
    <location>
        <begin position="85"/>
        <end position="169"/>
    </location>
</feature>
<dbReference type="InterPro" id="IPR036787">
    <property type="entry name" value="T_IF-3_N_sf"/>
</dbReference>
<dbReference type="PROSITE" id="PS00938">
    <property type="entry name" value="IF3"/>
    <property type="match status" value="1"/>
</dbReference>
<evidence type="ECO:0000256" key="5">
    <source>
        <dbReference type="NCBIfam" id="TIGR00168"/>
    </source>
</evidence>
<evidence type="ECO:0000313" key="10">
    <source>
        <dbReference type="Proteomes" id="UP000823913"/>
    </source>
</evidence>
<dbReference type="Proteomes" id="UP000823913">
    <property type="component" value="Unassembled WGS sequence"/>
</dbReference>